<dbReference type="Proteomes" id="UP000324800">
    <property type="component" value="Unassembled WGS sequence"/>
</dbReference>
<comment type="caution">
    <text evidence="1">The sequence shown here is derived from an EMBL/GenBank/DDBJ whole genome shotgun (WGS) entry which is preliminary data.</text>
</comment>
<evidence type="ECO:0000313" key="1">
    <source>
        <dbReference type="EMBL" id="KAA6380924.1"/>
    </source>
</evidence>
<accession>A0A5J4VEY1</accession>
<name>A0A5J4VEY1_9EUKA</name>
<gene>
    <name evidence="1" type="ORF">EZS28_023550</name>
</gene>
<proteinExistence type="predicted"/>
<dbReference type="AlphaFoldDB" id="A0A5J4VEY1"/>
<sequence>MEFYSLPSLYVVVCIMRKYQNEVCLMKKVVIIVVAMKWMITDDDEDEEEELEYSEIQIGNQLLFECDECEGEGLGGKTGKM</sequence>
<dbReference type="EMBL" id="SNRW01007635">
    <property type="protein sequence ID" value="KAA6380924.1"/>
    <property type="molecule type" value="Genomic_DNA"/>
</dbReference>
<protein>
    <submittedName>
        <fullName evidence="1">Uncharacterized protein</fullName>
    </submittedName>
</protein>
<evidence type="ECO:0000313" key="2">
    <source>
        <dbReference type="Proteomes" id="UP000324800"/>
    </source>
</evidence>
<reference evidence="1 2" key="1">
    <citation type="submission" date="2019-03" db="EMBL/GenBank/DDBJ databases">
        <title>Single cell metagenomics reveals metabolic interactions within the superorganism composed of flagellate Streblomastix strix and complex community of Bacteroidetes bacteria on its surface.</title>
        <authorList>
            <person name="Treitli S.C."/>
            <person name="Kolisko M."/>
            <person name="Husnik F."/>
            <person name="Keeling P."/>
            <person name="Hampl V."/>
        </authorList>
    </citation>
    <scope>NUCLEOTIDE SEQUENCE [LARGE SCALE GENOMIC DNA]</scope>
    <source>
        <strain evidence="1">ST1C</strain>
    </source>
</reference>
<organism evidence="1 2">
    <name type="scientific">Streblomastix strix</name>
    <dbReference type="NCBI Taxonomy" id="222440"/>
    <lineage>
        <taxon>Eukaryota</taxon>
        <taxon>Metamonada</taxon>
        <taxon>Preaxostyla</taxon>
        <taxon>Oxymonadida</taxon>
        <taxon>Streblomastigidae</taxon>
        <taxon>Streblomastix</taxon>
    </lineage>
</organism>